<reference evidence="2 3" key="1">
    <citation type="submission" date="2024-03" db="EMBL/GenBank/DDBJ databases">
        <title>A high-quality draft genome sequence of Diaporthe vaccinii, a causative agent of upright dieback and viscid rot disease in cranberry plants.</title>
        <authorList>
            <person name="Sarrasin M."/>
            <person name="Lang B.F."/>
            <person name="Burger G."/>
        </authorList>
    </citation>
    <scope>NUCLEOTIDE SEQUENCE [LARGE SCALE GENOMIC DNA]</scope>
    <source>
        <strain evidence="2 3">IS7</strain>
    </source>
</reference>
<feature type="region of interest" description="Disordered" evidence="1">
    <location>
        <begin position="1"/>
        <end position="20"/>
    </location>
</feature>
<evidence type="ECO:0000256" key="1">
    <source>
        <dbReference type="SAM" id="MobiDB-lite"/>
    </source>
</evidence>
<evidence type="ECO:0000313" key="2">
    <source>
        <dbReference type="EMBL" id="KAL2287292.1"/>
    </source>
</evidence>
<proteinExistence type="predicted"/>
<keyword evidence="3" id="KW-1185">Reference proteome</keyword>
<name>A0ABR4EY08_9PEZI</name>
<protein>
    <submittedName>
        <fullName evidence="2">Uncharacterized protein</fullName>
    </submittedName>
</protein>
<gene>
    <name evidence="2" type="ORF">FJTKL_05790</name>
</gene>
<dbReference type="EMBL" id="JBAWTH010000020">
    <property type="protein sequence ID" value="KAL2287292.1"/>
    <property type="molecule type" value="Genomic_DNA"/>
</dbReference>
<accession>A0ABR4EY08</accession>
<organism evidence="2 3">
    <name type="scientific">Diaporthe vaccinii</name>
    <dbReference type="NCBI Taxonomy" id="105482"/>
    <lineage>
        <taxon>Eukaryota</taxon>
        <taxon>Fungi</taxon>
        <taxon>Dikarya</taxon>
        <taxon>Ascomycota</taxon>
        <taxon>Pezizomycotina</taxon>
        <taxon>Sordariomycetes</taxon>
        <taxon>Sordariomycetidae</taxon>
        <taxon>Diaporthales</taxon>
        <taxon>Diaporthaceae</taxon>
        <taxon>Diaporthe</taxon>
        <taxon>Diaporthe eres species complex</taxon>
    </lineage>
</organism>
<evidence type="ECO:0000313" key="3">
    <source>
        <dbReference type="Proteomes" id="UP001600888"/>
    </source>
</evidence>
<comment type="caution">
    <text evidence="2">The sequence shown here is derived from an EMBL/GenBank/DDBJ whole genome shotgun (WGS) entry which is preliminary data.</text>
</comment>
<sequence length="129" mass="14366">MANTPRSSKGSGSLPSRQSRELSTCTRLGFGISLDAQHHTGFTRPGRGVLSVLSHSQSHTARYLSRACFFPFLLSKIRFMSSFVKKFGTRDHRNLGLTDAAMNRNLRRGRCKWPSRRSSLIPISTNAAL</sequence>
<dbReference type="Proteomes" id="UP001600888">
    <property type="component" value="Unassembled WGS sequence"/>
</dbReference>